<dbReference type="Proteomes" id="UP001229421">
    <property type="component" value="Unassembled WGS sequence"/>
</dbReference>
<dbReference type="EMBL" id="JAUHHV010000002">
    <property type="protein sequence ID" value="KAK1432873.1"/>
    <property type="molecule type" value="Genomic_DNA"/>
</dbReference>
<protein>
    <submittedName>
        <fullName evidence="1">Uncharacterized protein</fullName>
    </submittedName>
</protein>
<organism evidence="1 2">
    <name type="scientific">Tagetes erecta</name>
    <name type="common">African marigold</name>
    <dbReference type="NCBI Taxonomy" id="13708"/>
    <lineage>
        <taxon>Eukaryota</taxon>
        <taxon>Viridiplantae</taxon>
        <taxon>Streptophyta</taxon>
        <taxon>Embryophyta</taxon>
        <taxon>Tracheophyta</taxon>
        <taxon>Spermatophyta</taxon>
        <taxon>Magnoliopsida</taxon>
        <taxon>eudicotyledons</taxon>
        <taxon>Gunneridae</taxon>
        <taxon>Pentapetalae</taxon>
        <taxon>asterids</taxon>
        <taxon>campanulids</taxon>
        <taxon>Asterales</taxon>
        <taxon>Asteraceae</taxon>
        <taxon>Asteroideae</taxon>
        <taxon>Heliantheae alliance</taxon>
        <taxon>Tageteae</taxon>
        <taxon>Tagetes</taxon>
    </lineage>
</organism>
<gene>
    <name evidence="1" type="ORF">QVD17_09775</name>
</gene>
<accession>A0AAD8P499</accession>
<dbReference type="AlphaFoldDB" id="A0AAD8P499"/>
<sequence length="71" mass="8011">MHVNPLKPEASLQLPKPEDLLNQTSVMALHITLHAFPKRTTARSNYFTTINIVHVLTLPNFLILISKEPVP</sequence>
<comment type="caution">
    <text evidence="1">The sequence shown here is derived from an EMBL/GenBank/DDBJ whole genome shotgun (WGS) entry which is preliminary data.</text>
</comment>
<proteinExistence type="predicted"/>
<evidence type="ECO:0000313" key="1">
    <source>
        <dbReference type="EMBL" id="KAK1432873.1"/>
    </source>
</evidence>
<reference evidence="1" key="1">
    <citation type="journal article" date="2023" name="bioRxiv">
        <title>Improved chromosome-level genome assembly for marigold (Tagetes erecta).</title>
        <authorList>
            <person name="Jiang F."/>
            <person name="Yuan L."/>
            <person name="Wang S."/>
            <person name="Wang H."/>
            <person name="Xu D."/>
            <person name="Wang A."/>
            <person name="Fan W."/>
        </authorList>
    </citation>
    <scope>NUCLEOTIDE SEQUENCE</scope>
    <source>
        <strain evidence="1">WSJ</strain>
        <tissue evidence="1">Leaf</tissue>
    </source>
</reference>
<name>A0AAD8P499_TARER</name>
<keyword evidence="2" id="KW-1185">Reference proteome</keyword>
<evidence type="ECO:0000313" key="2">
    <source>
        <dbReference type="Proteomes" id="UP001229421"/>
    </source>
</evidence>